<evidence type="ECO:0000313" key="2">
    <source>
        <dbReference type="Proteomes" id="UP000287243"/>
    </source>
</evidence>
<keyword evidence="2" id="KW-1185">Reference proteome</keyword>
<dbReference type="Gene3D" id="1.10.10.10">
    <property type="entry name" value="Winged helix-like DNA-binding domain superfamily/Winged helix DNA-binding domain"/>
    <property type="match status" value="1"/>
</dbReference>
<dbReference type="RefSeq" id="WP_128700811.1">
    <property type="nucleotide sequence ID" value="NZ_CP019384.1"/>
</dbReference>
<protein>
    <submittedName>
        <fullName evidence="1">Uncharacterized protein</fullName>
    </submittedName>
</protein>
<dbReference type="Proteomes" id="UP000287243">
    <property type="component" value="Chromosome"/>
</dbReference>
<name>A0A410P6M2_VELA1</name>
<dbReference type="InterPro" id="IPR036388">
    <property type="entry name" value="WH-like_DNA-bd_sf"/>
</dbReference>
<dbReference type="OrthoDB" id="26294at2"/>
<dbReference type="AlphaFoldDB" id="A0A410P6M2"/>
<gene>
    <name evidence="1" type="ORF">BU251_08970</name>
</gene>
<evidence type="ECO:0000313" key="1">
    <source>
        <dbReference type="EMBL" id="QAT17846.1"/>
    </source>
</evidence>
<dbReference type="EMBL" id="CP019384">
    <property type="protein sequence ID" value="QAT17846.1"/>
    <property type="molecule type" value="Genomic_DNA"/>
</dbReference>
<proteinExistence type="predicted"/>
<reference evidence="1 2" key="1">
    <citation type="submission" date="2017-01" db="EMBL/GenBank/DDBJ databases">
        <title>First insights into the biology of 'candidatus Vampirococcus archaeovorus'.</title>
        <authorList>
            <person name="Kizina J."/>
            <person name="Jordan S."/>
            <person name="Stueber K."/>
            <person name="Reinhardt R."/>
            <person name="Harder J."/>
        </authorList>
    </citation>
    <scope>NUCLEOTIDE SEQUENCE [LARGE SCALE GENOMIC DNA]</scope>
    <source>
        <strain evidence="1 2">LiM</strain>
    </source>
</reference>
<dbReference type="KEGG" id="vai:BU251_08970"/>
<accession>A0A410P6M2</accession>
<sequence>MDEKNRNLVEIAKKKRYIALVEKLGRGSLSSKELKELEEFEKSEQRPAGVIDGTVDLPTLCVYLEKSPRMIRRYVQQGMPVFRDAVGEIARFKVGDVFKWFYKKQGSEEDNGKDYWDKEYRKNRAKLSEIELKQKEGEVIPFEDHVSIVKNQIRGIKAGFLRLPKHIAPKLYQQDPKVICEMLDQEIRYIIEQFAGKQNANKAGKGNS</sequence>
<organism evidence="1 2">
    <name type="scientific">Velamenicoccus archaeovorus</name>
    <dbReference type="NCBI Taxonomy" id="1930593"/>
    <lineage>
        <taxon>Bacteria</taxon>
        <taxon>Pseudomonadati</taxon>
        <taxon>Candidatus Omnitrophota</taxon>
        <taxon>Candidatus Velamenicoccus</taxon>
    </lineage>
</organism>